<dbReference type="EMBL" id="MK473373">
    <property type="protein sequence ID" value="QBJ04565.1"/>
    <property type="molecule type" value="Genomic_DNA"/>
</dbReference>
<sequence length="169" mass="18688">MAGKFKTLTDNFALDISAMFSRAIRRALIGGLVVAVQTTKHDSSNAAAHWLIAAKGKSRPGSRVWGKLRDLRGTSSRPATPPVGKRRSYGANEIATVKFVREREMREVVEKLVAGRSPETIFYFYNAIATGTDYEHNAEIEAAGMAATQEVARQFNNAIQSGQVRKRYR</sequence>
<proteinExistence type="predicted"/>
<dbReference type="KEGG" id="vg:55011776"/>
<dbReference type="GeneID" id="55011776"/>
<keyword evidence="2" id="KW-1185">Reference proteome</keyword>
<name>A0A481W6G9_9CAUD</name>
<reference evidence="1" key="1">
    <citation type="submission" date="2019-01" db="EMBL/GenBank/DDBJ databases">
        <authorList>
            <person name="Hylling O."/>
            <person name="Carstens A.B."/>
            <person name="Hansen L.H."/>
        </authorList>
    </citation>
    <scope>NUCLEOTIDE SEQUENCE [LARGE SCALE GENOMIC DNA]</scope>
</reference>
<accession>A0A481W6G9</accession>
<dbReference type="RefSeq" id="YP_009820340.1">
    <property type="nucleotide sequence ID" value="NC_048166.1"/>
</dbReference>
<evidence type="ECO:0000313" key="1">
    <source>
        <dbReference type="EMBL" id="QBJ04565.1"/>
    </source>
</evidence>
<protein>
    <submittedName>
        <fullName evidence="1">Uncharacterized protein</fullName>
    </submittedName>
</protein>
<organism evidence="1 2">
    <name type="scientific">Pseudomonas phage Lana</name>
    <dbReference type="NCBI Taxonomy" id="2530172"/>
    <lineage>
        <taxon>Viruses</taxon>
        <taxon>Duplodnaviria</taxon>
        <taxon>Heunggongvirae</taxon>
        <taxon>Uroviricota</taxon>
        <taxon>Caudoviricetes</taxon>
        <taxon>Lanavirus</taxon>
        <taxon>Lanavirus lana</taxon>
    </lineage>
</organism>
<evidence type="ECO:0000313" key="2">
    <source>
        <dbReference type="Proteomes" id="UP000293575"/>
    </source>
</evidence>
<dbReference type="Proteomes" id="UP000293575">
    <property type="component" value="Segment"/>
</dbReference>